<gene>
    <name evidence="1" type="ORF">DMB68_07590</name>
</gene>
<keyword evidence="2" id="KW-1185">Reference proteome</keyword>
<accession>A0A2V4CAM2</accession>
<evidence type="ECO:0000313" key="2">
    <source>
        <dbReference type="Proteomes" id="UP000247681"/>
    </source>
</evidence>
<dbReference type="RefSeq" id="WP_110346004.1">
    <property type="nucleotide sequence ID" value="NZ_QJHL01000001.1"/>
</dbReference>
<proteinExistence type="predicted"/>
<dbReference type="EMBL" id="QJHL01000001">
    <property type="protein sequence ID" value="PXY47000.1"/>
    <property type="molecule type" value="Genomic_DNA"/>
</dbReference>
<dbReference type="OrthoDB" id="769642at2"/>
<dbReference type="AlphaFoldDB" id="A0A2V4CAM2"/>
<name>A0A2V4CAM2_9FLAO</name>
<protein>
    <submittedName>
        <fullName evidence="1">Uncharacterized protein</fullName>
    </submittedName>
</protein>
<comment type="caution">
    <text evidence="1">The sequence shown here is derived from an EMBL/GenBank/DDBJ whole genome shotgun (WGS) entry which is preliminary data.</text>
</comment>
<evidence type="ECO:0000313" key="1">
    <source>
        <dbReference type="EMBL" id="PXY47000.1"/>
    </source>
</evidence>
<sequence>MSWDVVLFNSAQKISSIEEADESMFIETDFCEVLDTCFAAGDRDFSTVNKEYSIEYYKDDERVSNKMVSLYGENALYELVIVAKKHGWQIFDTSLNAMIDLEYPANNGYENFQHYLKKINDL</sequence>
<organism evidence="1 2">
    <name type="scientific">Flavobacterium hydrophilum</name>
    <dbReference type="NCBI Taxonomy" id="2211445"/>
    <lineage>
        <taxon>Bacteria</taxon>
        <taxon>Pseudomonadati</taxon>
        <taxon>Bacteroidota</taxon>
        <taxon>Flavobacteriia</taxon>
        <taxon>Flavobacteriales</taxon>
        <taxon>Flavobacteriaceae</taxon>
        <taxon>Flavobacterium</taxon>
    </lineage>
</organism>
<reference evidence="1 2" key="1">
    <citation type="submission" date="2018-05" db="EMBL/GenBank/DDBJ databases">
        <title>Flavobacterium sp. strain IMCC34758, incomplete genome.</title>
        <authorList>
            <person name="Joung Y."/>
        </authorList>
    </citation>
    <scope>NUCLEOTIDE SEQUENCE [LARGE SCALE GENOMIC DNA]</scope>
    <source>
        <strain evidence="1 2">IMCC34758</strain>
    </source>
</reference>
<dbReference type="Proteomes" id="UP000247681">
    <property type="component" value="Unassembled WGS sequence"/>
</dbReference>